<evidence type="ECO:0000313" key="2">
    <source>
        <dbReference type="EMBL" id="EKD66049.1"/>
    </source>
</evidence>
<gene>
    <name evidence="2" type="ORF">ACD_49C00067G0035</name>
</gene>
<dbReference type="SUPFAM" id="SSF52091">
    <property type="entry name" value="SpoIIaa-like"/>
    <property type="match status" value="1"/>
</dbReference>
<feature type="domain" description="STAS" evidence="1">
    <location>
        <begin position="1"/>
        <end position="105"/>
    </location>
</feature>
<organism evidence="2">
    <name type="scientific">uncultured bacterium</name>
    <name type="common">gcode 4</name>
    <dbReference type="NCBI Taxonomy" id="1234023"/>
    <lineage>
        <taxon>Bacteria</taxon>
        <taxon>environmental samples</taxon>
    </lineage>
</organism>
<dbReference type="InterPro" id="IPR036513">
    <property type="entry name" value="STAS_dom_sf"/>
</dbReference>
<accession>K2BUY7</accession>
<dbReference type="InterPro" id="IPR002645">
    <property type="entry name" value="STAS_dom"/>
</dbReference>
<dbReference type="Gene3D" id="3.30.750.24">
    <property type="entry name" value="STAS domain"/>
    <property type="match status" value="1"/>
</dbReference>
<evidence type="ECO:0000259" key="1">
    <source>
        <dbReference type="PROSITE" id="PS50801"/>
    </source>
</evidence>
<sequence>MKPVFTIQLIWQLDQITIPEYHKSITELIKNNVEPFILLLEMWEVSYLNSTAIWYIADWYNTISEIWWETMIVWAKENIKDTLEIVGIASRVKLYDTIEEFKLDFVKNQN</sequence>
<protein>
    <recommendedName>
        <fullName evidence="1">STAS domain-containing protein</fullName>
    </recommendedName>
</protein>
<proteinExistence type="predicted"/>
<dbReference type="AlphaFoldDB" id="K2BUY7"/>
<comment type="caution">
    <text evidence="2">The sequence shown here is derived from an EMBL/GenBank/DDBJ whole genome shotgun (WGS) entry which is preliminary data.</text>
</comment>
<dbReference type="PROSITE" id="PS50801">
    <property type="entry name" value="STAS"/>
    <property type="match status" value="1"/>
</dbReference>
<reference evidence="2" key="1">
    <citation type="journal article" date="2012" name="Science">
        <title>Fermentation, hydrogen, and sulfur metabolism in multiple uncultivated bacterial phyla.</title>
        <authorList>
            <person name="Wrighton K.C."/>
            <person name="Thomas B.C."/>
            <person name="Sharon I."/>
            <person name="Miller C.S."/>
            <person name="Castelle C.J."/>
            <person name="VerBerkmoes N.C."/>
            <person name="Wilkins M.J."/>
            <person name="Hettich R.L."/>
            <person name="Lipton M.S."/>
            <person name="Williams K.H."/>
            <person name="Long P.E."/>
            <person name="Banfield J.F."/>
        </authorList>
    </citation>
    <scope>NUCLEOTIDE SEQUENCE [LARGE SCALE GENOMIC DNA]</scope>
</reference>
<dbReference type="EMBL" id="AMFJ01021653">
    <property type="protein sequence ID" value="EKD66049.1"/>
    <property type="molecule type" value="Genomic_DNA"/>
</dbReference>
<name>K2BUY7_9BACT</name>
<dbReference type="Pfam" id="PF01740">
    <property type="entry name" value="STAS"/>
    <property type="match status" value="1"/>
</dbReference>